<protein>
    <submittedName>
        <fullName evidence="1">Uncharacterized protein</fullName>
    </submittedName>
</protein>
<evidence type="ECO:0000313" key="1">
    <source>
        <dbReference type="EMBL" id="CAI8612547.1"/>
    </source>
</evidence>
<name>A0AAV1AQE7_VICFA</name>
<gene>
    <name evidence="1" type="ORF">VFH_V039480</name>
</gene>
<accession>A0AAV1AQE7</accession>
<dbReference type="AlphaFoldDB" id="A0AAV1AQE7"/>
<dbReference type="Proteomes" id="UP001157006">
    <property type="component" value="Chromosome 5"/>
</dbReference>
<organism evidence="1 2">
    <name type="scientific">Vicia faba</name>
    <name type="common">Broad bean</name>
    <name type="synonym">Faba vulgaris</name>
    <dbReference type="NCBI Taxonomy" id="3906"/>
    <lineage>
        <taxon>Eukaryota</taxon>
        <taxon>Viridiplantae</taxon>
        <taxon>Streptophyta</taxon>
        <taxon>Embryophyta</taxon>
        <taxon>Tracheophyta</taxon>
        <taxon>Spermatophyta</taxon>
        <taxon>Magnoliopsida</taxon>
        <taxon>eudicotyledons</taxon>
        <taxon>Gunneridae</taxon>
        <taxon>Pentapetalae</taxon>
        <taxon>rosids</taxon>
        <taxon>fabids</taxon>
        <taxon>Fabales</taxon>
        <taxon>Fabaceae</taxon>
        <taxon>Papilionoideae</taxon>
        <taxon>50 kb inversion clade</taxon>
        <taxon>NPAAA clade</taxon>
        <taxon>Hologalegina</taxon>
        <taxon>IRL clade</taxon>
        <taxon>Fabeae</taxon>
        <taxon>Vicia</taxon>
    </lineage>
</organism>
<reference evidence="1 2" key="1">
    <citation type="submission" date="2023-01" db="EMBL/GenBank/DDBJ databases">
        <authorList>
            <person name="Kreplak J."/>
        </authorList>
    </citation>
    <scope>NUCLEOTIDE SEQUENCE [LARGE SCALE GENOMIC DNA]</scope>
</reference>
<keyword evidence="2" id="KW-1185">Reference proteome</keyword>
<evidence type="ECO:0000313" key="2">
    <source>
        <dbReference type="Proteomes" id="UP001157006"/>
    </source>
</evidence>
<proteinExistence type="predicted"/>
<dbReference type="EMBL" id="OX451740">
    <property type="protein sequence ID" value="CAI8612547.1"/>
    <property type="molecule type" value="Genomic_DNA"/>
</dbReference>
<sequence length="104" mass="11335">MSGSYTVLGGMFDPKHSMTSVGINNGWIKSEENPPFTKDLSGPGSLSRCGGRLSNFRDVYLSLVVVLTSITLDSNTIFTLDHQIICQYQEICKNPPLSLVAVPQ</sequence>